<dbReference type="AlphaFoldDB" id="A0AAD8UGQ9"/>
<gene>
    <name evidence="1" type="ORF">BDZ83DRAFT_387864</name>
</gene>
<dbReference type="Proteomes" id="UP001244207">
    <property type="component" value="Unassembled WGS sequence"/>
</dbReference>
<keyword evidence="2" id="KW-1185">Reference proteome</keyword>
<evidence type="ECO:0000313" key="2">
    <source>
        <dbReference type="Proteomes" id="UP001244207"/>
    </source>
</evidence>
<dbReference type="GeneID" id="85386656"/>
<evidence type="ECO:0000313" key="1">
    <source>
        <dbReference type="EMBL" id="KAK1723591.1"/>
    </source>
</evidence>
<sequence>MARDLWLREGSPWACQCHAMARPIQAQGESRCSRFPFFPAAFHWASLDSLRLSSAVSQPPWLAAQVCFAGCVSGCYSASLRTSFSSLPAAAPAGHGRRMTQHSRARHRAQSIANMVFPHPSGRPGPRPSVRPPFSASRKIRDSCSILDMLAEWHNGCLPDSSCLRAFCHPTTTLGRDDEMLLVRLCRFAGTRQTSNRWQASLFFFLLSKTDGQTGRRTDGGSGSVELPQDQGRSLLCGRL</sequence>
<name>A0AAD8UGQ9_GLOAC</name>
<dbReference type="EMBL" id="JAHMHS010000063">
    <property type="protein sequence ID" value="KAK1723591.1"/>
    <property type="molecule type" value="Genomic_DNA"/>
</dbReference>
<dbReference type="RefSeq" id="XP_060363646.1">
    <property type="nucleotide sequence ID" value="XM_060502757.1"/>
</dbReference>
<protein>
    <submittedName>
        <fullName evidence="1">Uncharacterized protein</fullName>
    </submittedName>
</protein>
<accession>A0AAD8UGQ9</accession>
<proteinExistence type="predicted"/>
<comment type="caution">
    <text evidence="1">The sequence shown here is derived from an EMBL/GenBank/DDBJ whole genome shotgun (WGS) entry which is preliminary data.</text>
</comment>
<reference evidence="1" key="1">
    <citation type="submission" date="2021-12" db="EMBL/GenBank/DDBJ databases">
        <title>Comparative genomics, transcriptomics and evolutionary studies reveal genomic signatures of adaptation to plant cell wall in hemibiotrophic fungi.</title>
        <authorList>
            <consortium name="DOE Joint Genome Institute"/>
            <person name="Baroncelli R."/>
            <person name="Diaz J.F."/>
            <person name="Benocci T."/>
            <person name="Peng M."/>
            <person name="Battaglia E."/>
            <person name="Haridas S."/>
            <person name="Andreopoulos W."/>
            <person name="Labutti K."/>
            <person name="Pangilinan J."/>
            <person name="Floch G.L."/>
            <person name="Makela M.R."/>
            <person name="Henrissat B."/>
            <person name="Grigoriev I.V."/>
            <person name="Crouch J.A."/>
            <person name="De Vries R.P."/>
            <person name="Sukno S.A."/>
            <person name="Thon M.R."/>
        </authorList>
    </citation>
    <scope>NUCLEOTIDE SEQUENCE</scope>
    <source>
        <strain evidence="1">CBS 112980</strain>
    </source>
</reference>
<organism evidence="1 2">
    <name type="scientific">Glomerella acutata</name>
    <name type="common">Colletotrichum acutatum</name>
    <dbReference type="NCBI Taxonomy" id="27357"/>
    <lineage>
        <taxon>Eukaryota</taxon>
        <taxon>Fungi</taxon>
        <taxon>Dikarya</taxon>
        <taxon>Ascomycota</taxon>
        <taxon>Pezizomycotina</taxon>
        <taxon>Sordariomycetes</taxon>
        <taxon>Hypocreomycetidae</taxon>
        <taxon>Glomerellales</taxon>
        <taxon>Glomerellaceae</taxon>
        <taxon>Colletotrichum</taxon>
        <taxon>Colletotrichum acutatum species complex</taxon>
    </lineage>
</organism>